<dbReference type="InterPro" id="IPR036236">
    <property type="entry name" value="Znf_C2H2_sf"/>
</dbReference>
<dbReference type="PANTHER" id="PTHR23226">
    <property type="entry name" value="ZINC FINGER AND SCAN DOMAIN-CONTAINING"/>
    <property type="match status" value="1"/>
</dbReference>
<evidence type="ECO:0000256" key="5">
    <source>
        <dbReference type="ARBA" id="ARBA00022771"/>
    </source>
</evidence>
<feature type="region of interest" description="Disordered" evidence="12">
    <location>
        <begin position="74"/>
        <end position="167"/>
    </location>
</feature>
<dbReference type="Ensembl" id="ENSOCUT00000055311.1">
    <property type="protein sequence ID" value="ENSOCUP00000038235.1"/>
    <property type="gene ID" value="ENSOCUG00000035363.1"/>
</dbReference>
<feature type="region of interest" description="Disordered" evidence="12">
    <location>
        <begin position="1"/>
        <end position="56"/>
    </location>
</feature>
<comment type="subcellular location">
    <subcellularLocation>
        <location evidence="1">Nucleus</location>
    </subcellularLocation>
</comment>
<evidence type="ECO:0000256" key="3">
    <source>
        <dbReference type="ARBA" id="ARBA00022723"/>
    </source>
</evidence>
<dbReference type="SMR" id="A0A5F9CWR1"/>
<dbReference type="InterPro" id="IPR013087">
    <property type="entry name" value="Znf_C2H2_type"/>
</dbReference>
<reference evidence="14 15" key="1">
    <citation type="journal article" date="2011" name="Nature">
        <title>A high-resolution map of human evolutionary constraint using 29 mammals.</title>
        <authorList>
            <person name="Lindblad-Toh K."/>
            <person name="Garber M."/>
            <person name="Zuk O."/>
            <person name="Lin M.F."/>
            <person name="Parker B.J."/>
            <person name="Washietl S."/>
            <person name="Kheradpour P."/>
            <person name="Ernst J."/>
            <person name="Jordan G."/>
            <person name="Mauceli E."/>
            <person name="Ward L.D."/>
            <person name="Lowe C.B."/>
            <person name="Holloway A.K."/>
            <person name="Clamp M."/>
            <person name="Gnerre S."/>
            <person name="Alfoldi J."/>
            <person name="Beal K."/>
            <person name="Chang J."/>
            <person name="Clawson H."/>
            <person name="Cuff J."/>
            <person name="Di Palma F."/>
            <person name="Fitzgerald S."/>
            <person name="Flicek P."/>
            <person name="Guttman M."/>
            <person name="Hubisz M.J."/>
            <person name="Jaffe D.B."/>
            <person name="Jungreis I."/>
            <person name="Kent W.J."/>
            <person name="Kostka D."/>
            <person name="Lara M."/>
            <person name="Martins A.L."/>
            <person name="Massingham T."/>
            <person name="Moltke I."/>
            <person name="Raney B.J."/>
            <person name="Rasmussen M.D."/>
            <person name="Robinson J."/>
            <person name="Stark A."/>
            <person name="Vilella A.J."/>
            <person name="Wen J."/>
            <person name="Xie X."/>
            <person name="Zody M.C."/>
            <person name="Baldwin J."/>
            <person name="Bloom T."/>
            <person name="Chin C.W."/>
            <person name="Heiman D."/>
            <person name="Nicol R."/>
            <person name="Nusbaum C."/>
            <person name="Young S."/>
            <person name="Wilkinson J."/>
            <person name="Worley K.C."/>
            <person name="Kovar C.L."/>
            <person name="Muzny D.M."/>
            <person name="Gibbs R.A."/>
            <person name="Cree A."/>
            <person name="Dihn H.H."/>
            <person name="Fowler G."/>
            <person name="Jhangiani S."/>
            <person name="Joshi V."/>
            <person name="Lee S."/>
            <person name="Lewis L.R."/>
            <person name="Nazareth L.V."/>
            <person name="Okwuonu G."/>
            <person name="Santibanez J."/>
            <person name="Warren W.C."/>
            <person name="Mardis E.R."/>
            <person name="Weinstock G.M."/>
            <person name="Wilson R.K."/>
            <person name="Delehaunty K."/>
            <person name="Dooling D."/>
            <person name="Fronik C."/>
            <person name="Fulton L."/>
            <person name="Fulton B."/>
            <person name="Graves T."/>
            <person name="Minx P."/>
            <person name="Sodergren E."/>
            <person name="Birney E."/>
            <person name="Margulies E.H."/>
            <person name="Herrero J."/>
            <person name="Green E.D."/>
            <person name="Haussler D."/>
            <person name="Siepel A."/>
            <person name="Goldman N."/>
            <person name="Pollard K.S."/>
            <person name="Pedersen J.S."/>
            <person name="Lander E.S."/>
            <person name="Kellis M."/>
        </authorList>
    </citation>
    <scope>NUCLEOTIDE SEQUENCE [LARGE SCALE GENOMIC DNA]</scope>
    <source>
        <strain evidence="14 15">Thorbecke inbred</strain>
    </source>
</reference>
<evidence type="ECO:0000256" key="6">
    <source>
        <dbReference type="ARBA" id="ARBA00022833"/>
    </source>
</evidence>
<sequence>MTALGTAEESHISPCSGGLSSGAHLQPHDPGAHHHPTTIGTWYSSPEPLLPQAGNSGDQAACVALFSQDLSVDSSQENWRGPALSQRAPHQNMKPENRHDTALLSGRNVEESSELTPEQDLSKGLESSDRMSGGLFGVVPGGSEPGAVCGDTLEKLEGQPSSEEGSRLQSDFFKIRHKDKEKSTKDTCEDYKEAEEHQGGLKGQKFYQCNECGKFFSWRSHLIGHQRIHSGEKPYACSECGKTFRQSSQLIVHLRTHTGEKPYECRECGKTYRHSSHLIQHQRLHNGEKPYKCSECAKAFNQSSKLLDHQRTHTGEKPYECKECGAAFGRGKNLVRHQVLHTAWPSLAAFHWVTHLGAGSIMVQSFTSIGKVGTTCFT</sequence>
<dbReference type="EMBL" id="AAGW02056296">
    <property type="status" value="NOT_ANNOTATED_CDS"/>
    <property type="molecule type" value="Genomic_DNA"/>
</dbReference>
<dbReference type="GO" id="GO:0000981">
    <property type="term" value="F:DNA-binding transcription factor activity, RNA polymerase II-specific"/>
    <property type="evidence" value="ECO:0007669"/>
    <property type="project" value="TreeGrafter"/>
</dbReference>
<evidence type="ECO:0000256" key="8">
    <source>
        <dbReference type="ARBA" id="ARBA00023125"/>
    </source>
</evidence>
<evidence type="ECO:0000256" key="12">
    <source>
        <dbReference type="SAM" id="MobiDB-lite"/>
    </source>
</evidence>
<feature type="domain" description="C2H2-type" evidence="13">
    <location>
        <begin position="235"/>
        <end position="262"/>
    </location>
</feature>
<dbReference type="PROSITE" id="PS00028">
    <property type="entry name" value="ZINC_FINGER_C2H2_1"/>
    <property type="match status" value="5"/>
</dbReference>
<keyword evidence="7" id="KW-0805">Transcription regulation</keyword>
<comment type="similarity">
    <text evidence="2">Belongs to the krueppel C2H2-type zinc-finger protein family.</text>
</comment>
<feature type="compositionally biased region" description="Basic and acidic residues" evidence="12">
    <location>
        <begin position="120"/>
        <end position="129"/>
    </location>
</feature>
<evidence type="ECO:0000256" key="4">
    <source>
        <dbReference type="ARBA" id="ARBA00022737"/>
    </source>
</evidence>
<keyword evidence="9" id="KW-0804">Transcription</keyword>
<evidence type="ECO:0000256" key="10">
    <source>
        <dbReference type="ARBA" id="ARBA00023242"/>
    </source>
</evidence>
<keyword evidence="10" id="KW-0539">Nucleus</keyword>
<dbReference type="Pfam" id="PF00096">
    <property type="entry name" value="zf-C2H2"/>
    <property type="match status" value="5"/>
</dbReference>
<feature type="compositionally biased region" description="Gly residues" evidence="12">
    <location>
        <begin position="134"/>
        <end position="144"/>
    </location>
</feature>
<dbReference type="GO" id="GO:0005634">
    <property type="term" value="C:nucleus"/>
    <property type="evidence" value="ECO:0007669"/>
    <property type="project" value="UniProtKB-SubCell"/>
</dbReference>
<dbReference type="FunFam" id="3.30.160.60:FF:001882">
    <property type="entry name" value="Zinc finger protein 473"/>
    <property type="match status" value="1"/>
</dbReference>
<evidence type="ECO:0000256" key="1">
    <source>
        <dbReference type="ARBA" id="ARBA00004123"/>
    </source>
</evidence>
<evidence type="ECO:0000313" key="15">
    <source>
        <dbReference type="Proteomes" id="UP000001811"/>
    </source>
</evidence>
<evidence type="ECO:0000256" key="7">
    <source>
        <dbReference type="ARBA" id="ARBA00023015"/>
    </source>
</evidence>
<feature type="domain" description="C2H2-type" evidence="13">
    <location>
        <begin position="319"/>
        <end position="346"/>
    </location>
</feature>
<dbReference type="SUPFAM" id="SSF57667">
    <property type="entry name" value="beta-beta-alpha zinc fingers"/>
    <property type="match status" value="3"/>
</dbReference>
<dbReference type="SMART" id="SM00355">
    <property type="entry name" value="ZnF_C2H2"/>
    <property type="match status" value="5"/>
</dbReference>
<reference evidence="14" key="2">
    <citation type="submission" date="2025-08" db="UniProtKB">
        <authorList>
            <consortium name="Ensembl"/>
        </authorList>
    </citation>
    <scope>IDENTIFICATION</scope>
    <source>
        <strain evidence="14">Thorbecke</strain>
    </source>
</reference>
<reference evidence="14" key="3">
    <citation type="submission" date="2025-09" db="UniProtKB">
        <authorList>
            <consortium name="Ensembl"/>
        </authorList>
    </citation>
    <scope>IDENTIFICATION</scope>
    <source>
        <strain evidence="14">Thorbecke</strain>
    </source>
</reference>
<feature type="domain" description="C2H2-type" evidence="13">
    <location>
        <begin position="291"/>
        <end position="318"/>
    </location>
</feature>
<dbReference type="GeneTree" id="ENSGT00940000164428"/>
<dbReference type="InParanoid" id="A0A5F9CWR1"/>
<feature type="domain" description="C2H2-type" evidence="13">
    <location>
        <begin position="263"/>
        <end position="290"/>
    </location>
</feature>
<name>A0A5F9CWR1_RABIT</name>
<accession>A0A5F9CWR1</accession>
<dbReference type="PROSITE" id="PS50157">
    <property type="entry name" value="ZINC_FINGER_C2H2_2"/>
    <property type="match status" value="5"/>
</dbReference>
<dbReference type="FunFam" id="3.30.160.60:FF:000737">
    <property type="entry name" value="Zinc finger protein 565"/>
    <property type="match status" value="1"/>
</dbReference>
<dbReference type="Gene3D" id="3.30.160.60">
    <property type="entry name" value="Classic Zinc Finger"/>
    <property type="match status" value="5"/>
</dbReference>
<dbReference type="FunFam" id="3.30.160.60:FF:000622">
    <property type="entry name" value="zinc finger protein 26 isoform X3"/>
    <property type="match status" value="1"/>
</dbReference>
<keyword evidence="5 11" id="KW-0863">Zinc-finger</keyword>
<evidence type="ECO:0000313" key="14">
    <source>
        <dbReference type="Ensembl" id="ENSOCUP00000038235.1"/>
    </source>
</evidence>
<keyword evidence="4" id="KW-0677">Repeat</keyword>
<proteinExistence type="inferred from homology"/>
<dbReference type="GO" id="GO:0000978">
    <property type="term" value="F:RNA polymerase II cis-regulatory region sequence-specific DNA binding"/>
    <property type="evidence" value="ECO:0007669"/>
    <property type="project" value="TreeGrafter"/>
</dbReference>
<dbReference type="PANTHER" id="PTHR23226:SF366">
    <property type="entry name" value="ZINC FINGER PROTEIN ZFP2"/>
    <property type="match status" value="1"/>
</dbReference>
<dbReference type="Proteomes" id="UP000001811">
    <property type="component" value="Chromosome 9"/>
</dbReference>
<evidence type="ECO:0000256" key="11">
    <source>
        <dbReference type="PROSITE-ProRule" id="PRU00042"/>
    </source>
</evidence>
<dbReference type="GO" id="GO:0008270">
    <property type="term" value="F:zinc ion binding"/>
    <property type="evidence" value="ECO:0007669"/>
    <property type="project" value="UniProtKB-KW"/>
</dbReference>
<evidence type="ECO:0000256" key="9">
    <source>
        <dbReference type="ARBA" id="ARBA00023163"/>
    </source>
</evidence>
<evidence type="ECO:0000259" key="13">
    <source>
        <dbReference type="PROSITE" id="PS50157"/>
    </source>
</evidence>
<evidence type="ECO:0000256" key="2">
    <source>
        <dbReference type="ARBA" id="ARBA00006991"/>
    </source>
</evidence>
<dbReference type="FunFam" id="3.30.160.60:FF:000023">
    <property type="entry name" value="zinc finger protein 37 homolog"/>
    <property type="match status" value="1"/>
</dbReference>
<keyword evidence="6" id="KW-0862">Zinc</keyword>
<dbReference type="AlphaFoldDB" id="A0A5F9CWR1"/>
<keyword evidence="8" id="KW-0238">DNA-binding</keyword>
<keyword evidence="3" id="KW-0479">Metal-binding</keyword>
<organism evidence="14 15">
    <name type="scientific">Oryctolagus cuniculus</name>
    <name type="common">Rabbit</name>
    <dbReference type="NCBI Taxonomy" id="9986"/>
    <lineage>
        <taxon>Eukaryota</taxon>
        <taxon>Metazoa</taxon>
        <taxon>Chordata</taxon>
        <taxon>Craniata</taxon>
        <taxon>Vertebrata</taxon>
        <taxon>Euteleostomi</taxon>
        <taxon>Mammalia</taxon>
        <taxon>Eutheria</taxon>
        <taxon>Euarchontoglires</taxon>
        <taxon>Glires</taxon>
        <taxon>Lagomorpha</taxon>
        <taxon>Leporidae</taxon>
        <taxon>Oryctolagus</taxon>
    </lineage>
</organism>
<dbReference type="Bgee" id="ENSOCUG00000035363">
    <property type="expression patterns" value="Expressed in adult mammalian kidney and 7 other cell types or tissues"/>
</dbReference>
<protein>
    <recommendedName>
        <fullName evidence="13">C2H2-type domain-containing protein</fullName>
    </recommendedName>
</protein>
<keyword evidence="15" id="KW-1185">Reference proteome</keyword>
<dbReference type="FunFam" id="3.30.160.60:FF:000005">
    <property type="entry name" value="Zinc finger protein 14 homolog"/>
    <property type="match status" value="1"/>
</dbReference>
<feature type="domain" description="C2H2-type" evidence="13">
    <location>
        <begin position="207"/>
        <end position="234"/>
    </location>
</feature>